<sequence>MLLELPEFILLAGKREGREKCGTNYEREEGADGIRRGKGEKTEVRERKEGDKREEGKVGTEEKKKIWCTYHTTFPILLYFGNTGVTHQNKKSPLWGPANERWDRF</sequence>
<name>A0A8D8ZCI4_9HEMI</name>
<feature type="region of interest" description="Disordered" evidence="1">
    <location>
        <begin position="23"/>
        <end position="60"/>
    </location>
</feature>
<reference evidence="2" key="1">
    <citation type="submission" date="2021-05" db="EMBL/GenBank/DDBJ databases">
        <authorList>
            <person name="Alioto T."/>
            <person name="Alioto T."/>
            <person name="Gomez Garrido J."/>
        </authorList>
    </citation>
    <scope>NUCLEOTIDE SEQUENCE</scope>
</reference>
<proteinExistence type="predicted"/>
<dbReference type="AlphaFoldDB" id="A0A8D8ZCI4"/>
<evidence type="ECO:0000313" key="2">
    <source>
        <dbReference type="EMBL" id="CAG6745114.1"/>
    </source>
</evidence>
<evidence type="ECO:0000256" key="1">
    <source>
        <dbReference type="SAM" id="MobiDB-lite"/>
    </source>
</evidence>
<accession>A0A8D8ZCI4</accession>
<organism evidence="2">
    <name type="scientific">Cacopsylla melanoneura</name>
    <dbReference type="NCBI Taxonomy" id="428564"/>
    <lineage>
        <taxon>Eukaryota</taxon>
        <taxon>Metazoa</taxon>
        <taxon>Ecdysozoa</taxon>
        <taxon>Arthropoda</taxon>
        <taxon>Hexapoda</taxon>
        <taxon>Insecta</taxon>
        <taxon>Pterygota</taxon>
        <taxon>Neoptera</taxon>
        <taxon>Paraneoptera</taxon>
        <taxon>Hemiptera</taxon>
        <taxon>Sternorrhyncha</taxon>
        <taxon>Psylloidea</taxon>
        <taxon>Psyllidae</taxon>
        <taxon>Psyllinae</taxon>
        <taxon>Cacopsylla</taxon>
    </lineage>
</organism>
<dbReference type="EMBL" id="HBUF01484553">
    <property type="protein sequence ID" value="CAG6745114.1"/>
    <property type="molecule type" value="Transcribed_RNA"/>
</dbReference>
<protein>
    <submittedName>
        <fullName evidence="2">Uncharacterized protein</fullName>
    </submittedName>
</protein>